<organism evidence="4">
    <name type="scientific">Grammatophora oceanica</name>
    <dbReference type="NCBI Taxonomy" id="210454"/>
    <lineage>
        <taxon>Eukaryota</taxon>
        <taxon>Sar</taxon>
        <taxon>Stramenopiles</taxon>
        <taxon>Ochrophyta</taxon>
        <taxon>Bacillariophyta</taxon>
        <taxon>Fragilariophyceae</taxon>
        <taxon>Fragilariophycidae</taxon>
        <taxon>Rhabdonematales</taxon>
        <taxon>Grammatophoraceae</taxon>
        <taxon>Grammatophora</taxon>
    </lineage>
</organism>
<evidence type="ECO:0000256" key="1">
    <source>
        <dbReference type="RuleBase" id="RU003682"/>
    </source>
</evidence>
<name>A0A7S1VVN8_9STRA</name>
<feature type="region of interest" description="Disordered" evidence="2">
    <location>
        <begin position="69"/>
        <end position="124"/>
    </location>
</feature>
<dbReference type="Gene3D" id="2.60.120.620">
    <property type="entry name" value="q2cbj1_9rhob like domain"/>
    <property type="match status" value="1"/>
</dbReference>
<keyword evidence="1" id="KW-0479">Metal-binding</keyword>
<sequence>MVPSYDSSAKNDEQLDPQLEAAHRVAVQDDANPPNRAWAEAERTEPMHLRNILTSEQIDELLKQVSAKDVWPRGSKGSNPTTTKTKSDGTASTDNGKQPPPPPLASSSSSSVSQSSSDKIRKHYNRPGLCPELRSVAHHLAWTDDHVVLYMHTDNWFVRTLPKFWLRIRGAMESRPWMNGVIPELDDTFYGAATEEEERHCQSMMDHVRCIELHHYSPGGGLFTPGHRDTGSSLTMSILLSDPDNVVGGDFVTYGAGGVPVAHKMAQGDAILFHSEKLHNISTVTSGVRQSLVVELWP</sequence>
<keyword evidence="1" id="KW-0408">Iron</keyword>
<reference evidence="4" key="1">
    <citation type="submission" date="2021-01" db="EMBL/GenBank/DDBJ databases">
        <authorList>
            <person name="Corre E."/>
            <person name="Pelletier E."/>
            <person name="Niang G."/>
            <person name="Scheremetjew M."/>
            <person name="Finn R."/>
            <person name="Kale V."/>
            <person name="Holt S."/>
            <person name="Cochrane G."/>
            <person name="Meng A."/>
            <person name="Brown T."/>
            <person name="Cohen L."/>
        </authorList>
    </citation>
    <scope>NUCLEOTIDE SEQUENCE</scope>
    <source>
        <strain evidence="4">CCMP 410</strain>
    </source>
</reference>
<dbReference type="PROSITE" id="PS51471">
    <property type="entry name" value="FE2OG_OXY"/>
    <property type="match status" value="1"/>
</dbReference>
<feature type="domain" description="Fe2OG dioxygenase" evidence="3">
    <location>
        <begin position="206"/>
        <end position="298"/>
    </location>
</feature>
<evidence type="ECO:0000313" key="4">
    <source>
        <dbReference type="EMBL" id="CAD9311338.1"/>
    </source>
</evidence>
<evidence type="ECO:0000256" key="2">
    <source>
        <dbReference type="SAM" id="MobiDB-lite"/>
    </source>
</evidence>
<feature type="compositionally biased region" description="Polar residues" evidence="2">
    <location>
        <begin position="76"/>
        <end position="96"/>
    </location>
</feature>
<accession>A0A7S1VVN8</accession>
<feature type="compositionally biased region" description="Basic and acidic residues" evidence="2">
    <location>
        <begin position="39"/>
        <end position="48"/>
    </location>
</feature>
<dbReference type="AlphaFoldDB" id="A0A7S1VVN8"/>
<feature type="compositionally biased region" description="Low complexity" evidence="2">
    <location>
        <begin position="105"/>
        <end position="117"/>
    </location>
</feature>
<protein>
    <recommendedName>
        <fullName evidence="3">Fe2OG dioxygenase domain-containing protein</fullName>
    </recommendedName>
</protein>
<gene>
    <name evidence="4" type="ORF">GOCE00092_LOCUS27076</name>
</gene>
<comment type="similarity">
    <text evidence="1">Belongs to the iron/ascorbate-dependent oxidoreductase family.</text>
</comment>
<dbReference type="GO" id="GO:0016491">
    <property type="term" value="F:oxidoreductase activity"/>
    <property type="evidence" value="ECO:0007669"/>
    <property type="project" value="UniProtKB-KW"/>
</dbReference>
<dbReference type="EMBL" id="HBGK01051418">
    <property type="protein sequence ID" value="CAD9311338.1"/>
    <property type="molecule type" value="Transcribed_RNA"/>
</dbReference>
<dbReference type="InterPro" id="IPR005123">
    <property type="entry name" value="Oxoglu/Fe-dep_dioxygenase_dom"/>
</dbReference>
<dbReference type="GO" id="GO:0046872">
    <property type="term" value="F:metal ion binding"/>
    <property type="evidence" value="ECO:0007669"/>
    <property type="project" value="UniProtKB-KW"/>
</dbReference>
<feature type="region of interest" description="Disordered" evidence="2">
    <location>
        <begin position="1"/>
        <end position="51"/>
    </location>
</feature>
<keyword evidence="1" id="KW-0560">Oxidoreductase</keyword>
<proteinExistence type="inferred from homology"/>
<evidence type="ECO:0000259" key="3">
    <source>
        <dbReference type="PROSITE" id="PS51471"/>
    </source>
</evidence>